<protein>
    <submittedName>
        <fullName evidence="1">Uncharacterized protein</fullName>
    </submittedName>
</protein>
<organism evidence="1 2">
    <name type="scientific">Candidatus Acidiferrum panamense</name>
    <dbReference type="NCBI Taxonomy" id="2741543"/>
    <lineage>
        <taxon>Bacteria</taxon>
        <taxon>Pseudomonadati</taxon>
        <taxon>Acidobacteriota</taxon>
        <taxon>Terriglobia</taxon>
        <taxon>Candidatus Acidiferrales</taxon>
        <taxon>Candidatus Acidiferrum</taxon>
    </lineage>
</organism>
<proteinExistence type="predicted"/>
<name>A0A7V8NNW1_9BACT</name>
<gene>
    <name evidence="1" type="ORF">HRJ53_07475</name>
</gene>
<keyword evidence="2" id="KW-1185">Reference proteome</keyword>
<reference evidence="1" key="1">
    <citation type="submission" date="2020-06" db="EMBL/GenBank/DDBJ databases">
        <title>Legume-microbial interactions unlock mineral nutrients during tropical forest succession.</title>
        <authorList>
            <person name="Epihov D.Z."/>
        </authorList>
    </citation>
    <scope>NUCLEOTIDE SEQUENCE [LARGE SCALE GENOMIC DNA]</scope>
    <source>
        <strain evidence="1">Pan2503</strain>
    </source>
</reference>
<comment type="caution">
    <text evidence="1">The sequence shown here is derived from an EMBL/GenBank/DDBJ whole genome shotgun (WGS) entry which is preliminary data.</text>
</comment>
<dbReference type="EMBL" id="JACDQQ010000729">
    <property type="protein sequence ID" value="MBA0084818.1"/>
    <property type="molecule type" value="Genomic_DNA"/>
</dbReference>
<evidence type="ECO:0000313" key="2">
    <source>
        <dbReference type="Proteomes" id="UP000567293"/>
    </source>
</evidence>
<evidence type="ECO:0000313" key="1">
    <source>
        <dbReference type="EMBL" id="MBA0084818.1"/>
    </source>
</evidence>
<accession>A0A7V8NNW1</accession>
<dbReference type="AlphaFoldDB" id="A0A7V8NNW1"/>
<dbReference type="Proteomes" id="UP000567293">
    <property type="component" value="Unassembled WGS sequence"/>
</dbReference>
<sequence length="60" mass="6814">MTFLVSVRWHPPEQQTPCTSAWLCSYVAGDIFNLTLKDASGIVVMIPLELIEYVQMERKG</sequence>